<comment type="caution">
    <text evidence="8">The sequence shown here is derived from an EMBL/GenBank/DDBJ whole genome shotgun (WGS) entry which is preliminary data.</text>
</comment>
<dbReference type="InterPro" id="IPR016032">
    <property type="entry name" value="Sig_transdc_resp-reg_C-effctor"/>
</dbReference>
<dbReference type="PRINTS" id="PR00364">
    <property type="entry name" value="DISEASERSIST"/>
</dbReference>
<dbReference type="RefSeq" id="WP_380562802.1">
    <property type="nucleotide sequence ID" value="NZ_JBEUKS010000001.1"/>
</dbReference>
<dbReference type="SMART" id="SM00862">
    <property type="entry name" value="Trans_reg_C"/>
    <property type="match status" value="1"/>
</dbReference>
<dbReference type="PROSITE" id="PS50005">
    <property type="entry name" value="TPR"/>
    <property type="match status" value="1"/>
</dbReference>
<evidence type="ECO:0000313" key="9">
    <source>
        <dbReference type="Proteomes" id="UP001592581"/>
    </source>
</evidence>
<dbReference type="Pfam" id="PF03704">
    <property type="entry name" value="BTAD"/>
    <property type="match status" value="1"/>
</dbReference>
<feature type="repeat" description="TPR" evidence="4">
    <location>
        <begin position="804"/>
        <end position="837"/>
    </location>
</feature>
<dbReference type="Pfam" id="PF13424">
    <property type="entry name" value="TPR_12"/>
    <property type="match status" value="3"/>
</dbReference>
<dbReference type="SUPFAM" id="SSF48452">
    <property type="entry name" value="TPR-like"/>
    <property type="match status" value="4"/>
</dbReference>
<dbReference type="PANTHER" id="PTHR47691:SF3">
    <property type="entry name" value="HTH-TYPE TRANSCRIPTIONAL REGULATOR RV0890C-RELATED"/>
    <property type="match status" value="1"/>
</dbReference>
<dbReference type="Gene3D" id="1.10.10.10">
    <property type="entry name" value="Winged helix-like DNA-binding domain superfamily/Winged helix DNA-binding domain"/>
    <property type="match status" value="2"/>
</dbReference>
<keyword evidence="2" id="KW-0902">Two-component regulatory system</keyword>
<dbReference type="SMART" id="SM01043">
    <property type="entry name" value="BTAD"/>
    <property type="match status" value="1"/>
</dbReference>
<accession>A0ABV6XGR0</accession>
<keyword evidence="4" id="KW-0802">TPR repeat</keyword>
<dbReference type="SUPFAM" id="SSF52540">
    <property type="entry name" value="P-loop containing nucleoside triphosphate hydrolases"/>
    <property type="match status" value="1"/>
</dbReference>
<dbReference type="InterPro" id="IPR027417">
    <property type="entry name" value="P-loop_NTPase"/>
</dbReference>
<dbReference type="InterPro" id="IPR011990">
    <property type="entry name" value="TPR-like_helical_dom_sf"/>
</dbReference>
<feature type="domain" description="OmpR/PhoB-type" evidence="7">
    <location>
        <begin position="1"/>
        <end position="92"/>
    </location>
</feature>
<evidence type="ECO:0000256" key="2">
    <source>
        <dbReference type="ARBA" id="ARBA00023012"/>
    </source>
</evidence>
<reference evidence="8 9" key="1">
    <citation type="submission" date="2024-06" db="EMBL/GenBank/DDBJ databases">
        <authorList>
            <person name="Lee S.D."/>
        </authorList>
    </citation>
    <scope>NUCLEOTIDE SEQUENCE [LARGE SCALE GENOMIC DNA]</scope>
    <source>
        <strain evidence="8 9">N1-10</strain>
    </source>
</reference>
<feature type="DNA-binding region" description="OmpR/PhoB-type" evidence="5">
    <location>
        <begin position="1"/>
        <end position="92"/>
    </location>
</feature>
<evidence type="ECO:0000256" key="5">
    <source>
        <dbReference type="PROSITE-ProRule" id="PRU01091"/>
    </source>
</evidence>
<dbReference type="InterPro" id="IPR005158">
    <property type="entry name" value="BTAD"/>
</dbReference>
<dbReference type="SUPFAM" id="SSF46894">
    <property type="entry name" value="C-terminal effector domain of the bipartite response regulators"/>
    <property type="match status" value="1"/>
</dbReference>
<dbReference type="CDD" id="cd15831">
    <property type="entry name" value="BTAD"/>
    <property type="match status" value="1"/>
</dbReference>
<dbReference type="SMART" id="SM00028">
    <property type="entry name" value="TPR"/>
    <property type="match status" value="8"/>
</dbReference>
<feature type="compositionally biased region" description="Pro residues" evidence="6">
    <location>
        <begin position="247"/>
        <end position="257"/>
    </location>
</feature>
<dbReference type="InterPro" id="IPR001867">
    <property type="entry name" value="OmpR/PhoB-type_DNA-bd"/>
</dbReference>
<keyword evidence="3 5" id="KW-0238">DNA-binding</keyword>
<evidence type="ECO:0000256" key="4">
    <source>
        <dbReference type="PROSITE-ProRule" id="PRU00339"/>
    </source>
</evidence>
<evidence type="ECO:0000256" key="3">
    <source>
        <dbReference type="ARBA" id="ARBA00023125"/>
    </source>
</evidence>
<keyword evidence="9" id="KW-1185">Reference proteome</keyword>
<dbReference type="Gene3D" id="1.25.40.10">
    <property type="entry name" value="Tetratricopeptide repeat domain"/>
    <property type="match status" value="4"/>
</dbReference>
<comment type="similarity">
    <text evidence="1">Belongs to the AfsR/DnrI/RedD regulatory family.</text>
</comment>
<dbReference type="Proteomes" id="UP001592581">
    <property type="component" value="Unassembled WGS sequence"/>
</dbReference>
<feature type="region of interest" description="Disordered" evidence="6">
    <location>
        <begin position="242"/>
        <end position="278"/>
    </location>
</feature>
<gene>
    <name evidence="8" type="ORF">ABUW04_04200</name>
</gene>
<dbReference type="PANTHER" id="PTHR47691">
    <property type="entry name" value="REGULATOR-RELATED"/>
    <property type="match status" value="1"/>
</dbReference>
<name>A0ABV6XGR0_9ACTN</name>
<sequence length="1098" mass="118451">MEFRLLGPLRIGPTAAGVPIGAGKSRALLAALLLDANSTVPIDRLVEAMWQGRPPASAAASLYNHVMRLRRILEPQLGDRIRAVTPGYLIRVEPGELDTDVFSALCADGRRLAADGQWARSSSALTAALDLWRGSPLADVPGLDRWQPRLQQLLELRQQALEGRVEADLQQGRHHEIIGELRALTVEQPLHEAFHRQLMLALYRADRRAEALGVFQALRRTLVDELGVEPSAPLQELQRRILSTDPSPDPDPDPGPGPALDATTSAGTPPPGGHHLRQLPADTRLFTGRTRELDRLLTLAESAAATVVVTAIDGAAGIGKSALAIHAAHRLHPHFPDGQLFIDLHGHTDGLAPLDAGQALDGLLRSLGVPPQLIPQELGERAAFYRDRLAGTRTLIILDNAAGTAQVRPLVPGTPGCLVMVTSRRHLTGLDDAHSLTLDVLPEPDAHALLLKAAGPGRIADGHPAVDELTALCGYLPLAVRITASRLRHHRALHVQDVVGQLRDENARLDVLQDDDRSLSAVFDLSYTALPAAEQHMFRRLALVPGPDFDARAAAALTDTDRHTAARLLESLLDHSLLIQRSADRYRLHDLLRLFARTRCADDPAADRDAALTRLLNHYQQTAAAADRHLARHTRPGTAPPHPAATRDLPDRTAALAWMRAERANLLACAAHAATTDQPAYLVELTASLAAFLQQEGPWQQAVELHHAAAEAAHRHHAALGEANALSDQGRVRYLLGDYPAADDFQQRALTIYQDLGDLLGEANALHELGRLRHLTSDSPAAATALQEQALALYRKLGEPLGEANALHELGRVRLIEGDFPAAAALLEQALTIHQDLGSRFGEAYVQWELGRLRNATGEYPAAAVLLRQALTTYGELGSRFGEANSYYELGRVQYSTGDYPAANALQLRALELFREFGSRLGEAYALHELGRVRCATGEPGTAAGLLLRALARFEALGDRQGEANAVHDLARTRQLTGDQEAAADLLARALTLFRELGDRQGEAEVLTSTGALAAETAGPEEALARYRQALEIARVIHSPVDEARALDGSAACLERRGEHDAALADLRLAAALYRRIGSAEAAPAAARLARLESKSGG</sequence>
<proteinExistence type="inferred from homology"/>
<evidence type="ECO:0000256" key="1">
    <source>
        <dbReference type="ARBA" id="ARBA00005820"/>
    </source>
</evidence>
<dbReference type="PROSITE" id="PS51755">
    <property type="entry name" value="OMPR_PHOB"/>
    <property type="match status" value="1"/>
</dbReference>
<dbReference type="InterPro" id="IPR036388">
    <property type="entry name" value="WH-like_DNA-bd_sf"/>
</dbReference>
<evidence type="ECO:0000259" key="7">
    <source>
        <dbReference type="PROSITE" id="PS51755"/>
    </source>
</evidence>
<dbReference type="EMBL" id="JBEUKS010000001">
    <property type="protein sequence ID" value="MFC1437449.1"/>
    <property type="molecule type" value="Genomic_DNA"/>
</dbReference>
<protein>
    <submittedName>
        <fullName evidence="8">BTAD domain-containing putative transcriptional regulator</fullName>
    </submittedName>
</protein>
<dbReference type="Gene3D" id="3.40.50.300">
    <property type="entry name" value="P-loop containing nucleotide triphosphate hydrolases"/>
    <property type="match status" value="1"/>
</dbReference>
<dbReference type="InterPro" id="IPR019734">
    <property type="entry name" value="TPR_rpt"/>
</dbReference>
<organism evidence="8 9">
    <name type="scientific">Streptacidiphilus jeojiensis</name>
    <dbReference type="NCBI Taxonomy" id="3229225"/>
    <lineage>
        <taxon>Bacteria</taxon>
        <taxon>Bacillati</taxon>
        <taxon>Actinomycetota</taxon>
        <taxon>Actinomycetes</taxon>
        <taxon>Kitasatosporales</taxon>
        <taxon>Streptomycetaceae</taxon>
        <taxon>Streptacidiphilus</taxon>
    </lineage>
</organism>
<evidence type="ECO:0000256" key="6">
    <source>
        <dbReference type="SAM" id="MobiDB-lite"/>
    </source>
</evidence>
<evidence type="ECO:0000313" key="8">
    <source>
        <dbReference type="EMBL" id="MFC1437449.1"/>
    </source>
</evidence>